<dbReference type="Proteomes" id="UP000198339">
    <property type="component" value="Unassembled WGS sequence"/>
</dbReference>
<proteinExistence type="predicted"/>
<evidence type="ECO:0000313" key="2">
    <source>
        <dbReference type="Proteomes" id="UP000198339"/>
    </source>
</evidence>
<dbReference type="RefSeq" id="WP_170935607.1">
    <property type="nucleotide sequence ID" value="NZ_CP076394.1"/>
</dbReference>
<evidence type="ECO:0008006" key="3">
    <source>
        <dbReference type="Google" id="ProtNLM"/>
    </source>
</evidence>
<reference evidence="1 2" key="1">
    <citation type="submission" date="2017-06" db="EMBL/GenBank/DDBJ databases">
        <authorList>
            <person name="Kim H.J."/>
            <person name="Triplett B.A."/>
        </authorList>
    </citation>
    <scope>NUCLEOTIDE SEQUENCE [LARGE SCALE GENOMIC DNA]</scope>
    <source>
        <strain evidence="1 2">DS15</strain>
    </source>
</reference>
<organism evidence="1 2">
    <name type="scientific">Sphingopyxis indica</name>
    <dbReference type="NCBI Taxonomy" id="436663"/>
    <lineage>
        <taxon>Bacteria</taxon>
        <taxon>Pseudomonadati</taxon>
        <taxon>Pseudomonadota</taxon>
        <taxon>Alphaproteobacteria</taxon>
        <taxon>Sphingomonadales</taxon>
        <taxon>Sphingomonadaceae</taxon>
        <taxon>Sphingopyxis</taxon>
    </lineage>
</organism>
<accession>A0A239KM55</accession>
<name>A0A239KM55_9SPHN</name>
<sequence length="159" mass="17627">MDVIPHRYPLPLHHSWPLFERARHFDLGWVERDGGRPPGTADTPSDLNPEVAAAMGIGTWHCDLLNDRLSWSDAVHDMFGLARGVAATRPYAVAQYCEGSRAAMERLRAHAIAHRRGFTLDVEIGPALARPRWVRLIAAPVCVGDEVVALHGLKRLLSD</sequence>
<dbReference type="Gene3D" id="3.30.450.20">
    <property type="entry name" value="PAS domain"/>
    <property type="match status" value="1"/>
</dbReference>
<keyword evidence="2" id="KW-1185">Reference proteome</keyword>
<evidence type="ECO:0000313" key="1">
    <source>
        <dbReference type="EMBL" id="SNT19080.1"/>
    </source>
</evidence>
<dbReference type="SUPFAM" id="SSF55785">
    <property type="entry name" value="PYP-like sensor domain (PAS domain)"/>
    <property type="match status" value="1"/>
</dbReference>
<gene>
    <name evidence="1" type="ORF">SAMN06295955_11529</name>
</gene>
<dbReference type="AlphaFoldDB" id="A0A239KM55"/>
<dbReference type="InterPro" id="IPR035965">
    <property type="entry name" value="PAS-like_dom_sf"/>
</dbReference>
<protein>
    <recommendedName>
        <fullName evidence="3">PAS domain-containing protein</fullName>
    </recommendedName>
</protein>
<dbReference type="EMBL" id="FZPA01000015">
    <property type="protein sequence ID" value="SNT19080.1"/>
    <property type="molecule type" value="Genomic_DNA"/>
</dbReference>